<name>A0A6J4TMC9_9ACTN</name>
<evidence type="ECO:0000259" key="3">
    <source>
        <dbReference type="Pfam" id="PF13439"/>
    </source>
</evidence>
<proteinExistence type="predicted"/>
<organism evidence="4">
    <name type="scientific">uncultured Solirubrobacteraceae bacterium</name>
    <dbReference type="NCBI Taxonomy" id="1162706"/>
    <lineage>
        <taxon>Bacteria</taxon>
        <taxon>Bacillati</taxon>
        <taxon>Actinomycetota</taxon>
        <taxon>Thermoleophilia</taxon>
        <taxon>Solirubrobacterales</taxon>
        <taxon>Solirubrobacteraceae</taxon>
        <taxon>environmental samples</taxon>
    </lineage>
</organism>
<gene>
    <name evidence="4" type="ORF">AVDCRST_MAG67-3757</name>
</gene>
<keyword evidence="1" id="KW-0328">Glycosyltransferase</keyword>
<protein>
    <recommendedName>
        <fullName evidence="3">Glycosyltransferase subfamily 4-like N-terminal domain-containing protein</fullName>
    </recommendedName>
</protein>
<dbReference type="PANTHER" id="PTHR45947">
    <property type="entry name" value="SULFOQUINOVOSYL TRANSFERASE SQD2"/>
    <property type="match status" value="1"/>
</dbReference>
<accession>A0A6J4TMC9</accession>
<dbReference type="Gene3D" id="3.40.50.2000">
    <property type="entry name" value="Glycogen Phosphorylase B"/>
    <property type="match status" value="2"/>
</dbReference>
<evidence type="ECO:0000313" key="4">
    <source>
        <dbReference type="EMBL" id="CAA9526988.1"/>
    </source>
</evidence>
<feature type="domain" description="Glycosyltransferase subfamily 4-like N-terminal" evidence="3">
    <location>
        <begin position="19"/>
        <end position="153"/>
    </location>
</feature>
<keyword evidence="2" id="KW-0808">Transferase</keyword>
<dbReference type="InterPro" id="IPR050194">
    <property type="entry name" value="Glycosyltransferase_grp1"/>
</dbReference>
<evidence type="ECO:0000256" key="1">
    <source>
        <dbReference type="ARBA" id="ARBA00022676"/>
    </source>
</evidence>
<dbReference type="SUPFAM" id="SSF53756">
    <property type="entry name" value="UDP-Glycosyltransferase/glycogen phosphorylase"/>
    <property type="match status" value="1"/>
</dbReference>
<dbReference type="Pfam" id="PF13692">
    <property type="entry name" value="Glyco_trans_1_4"/>
    <property type="match status" value="1"/>
</dbReference>
<reference evidence="4" key="1">
    <citation type="submission" date="2020-02" db="EMBL/GenBank/DDBJ databases">
        <authorList>
            <person name="Meier V. D."/>
        </authorList>
    </citation>
    <scope>NUCLEOTIDE SEQUENCE</scope>
    <source>
        <strain evidence="4">AVDCRST_MAG67</strain>
    </source>
</reference>
<dbReference type="PANTHER" id="PTHR45947:SF3">
    <property type="entry name" value="SULFOQUINOVOSYL TRANSFERASE SQD2"/>
    <property type="match status" value="1"/>
</dbReference>
<sequence length="340" mass="35535">MRILLVTQMWPGPQDPDLGVFVFDVARELRRLGHDVDVSAIDRRRRGPATYVRLAAAAVAAARRQRPDVVFAHFLFPAGAAGAAAAAAARAPLVVMAHGTDVENARRSRVLAAATRIVTTRAAAVIANSRWLVDRLGPVRPPMHVIDCGVDLDLFAPRPAAAARRQLGWGGDGPAFLAVGSLLERKGVAELADAFARLGRGSLAFVGDGPLREHLAGRPGVRLVGRITHGDVPAWLAACDVLCQPSRLEPFGQAALEAMAMERSVIATTAGGAAEFVTPQVGVLVDPGDVAALAGALEQAAALPAPNRAARAGAAEHDVRIQAARMAAVLEQAIARGRGR</sequence>
<dbReference type="GO" id="GO:0016757">
    <property type="term" value="F:glycosyltransferase activity"/>
    <property type="evidence" value="ECO:0007669"/>
    <property type="project" value="UniProtKB-KW"/>
</dbReference>
<dbReference type="GO" id="GO:1901137">
    <property type="term" value="P:carbohydrate derivative biosynthetic process"/>
    <property type="evidence" value="ECO:0007669"/>
    <property type="project" value="UniProtKB-ARBA"/>
</dbReference>
<evidence type="ECO:0000256" key="2">
    <source>
        <dbReference type="ARBA" id="ARBA00022679"/>
    </source>
</evidence>
<dbReference type="Pfam" id="PF13439">
    <property type="entry name" value="Glyco_transf_4"/>
    <property type="match status" value="1"/>
</dbReference>
<dbReference type="AlphaFoldDB" id="A0A6J4TMC9"/>
<dbReference type="EMBL" id="CADCVQ010000157">
    <property type="protein sequence ID" value="CAA9526988.1"/>
    <property type="molecule type" value="Genomic_DNA"/>
</dbReference>
<dbReference type="InterPro" id="IPR028098">
    <property type="entry name" value="Glyco_trans_4-like_N"/>
</dbReference>